<proteinExistence type="predicted"/>
<evidence type="ECO:0000259" key="2">
    <source>
        <dbReference type="Pfam" id="PF01757"/>
    </source>
</evidence>
<protein>
    <submittedName>
        <fullName evidence="3">Acyltransferase family protein</fullName>
    </submittedName>
</protein>
<keyword evidence="1" id="KW-0472">Membrane</keyword>
<gene>
    <name evidence="3" type="ORF">SAMN04487779_1005150</name>
</gene>
<name>A0A1G6STE7_9PROT</name>
<feature type="domain" description="Acyltransferase 3" evidence="2">
    <location>
        <begin position="23"/>
        <end position="108"/>
    </location>
</feature>
<accession>A0A1G6STE7</accession>
<dbReference type="STRING" id="938405.SAMN02927895_02412"/>
<reference evidence="3 4" key="1">
    <citation type="submission" date="2016-10" db="EMBL/GenBank/DDBJ databases">
        <authorList>
            <person name="de Groot N.N."/>
        </authorList>
    </citation>
    <scope>NUCLEOTIDE SEQUENCE [LARGE SCALE GENOMIC DNA]</scope>
    <source>
        <strain evidence="3 4">CPCC 100156</strain>
    </source>
</reference>
<sequence length="139" mass="14567">MEGPTDPLLGPNRWAAWAVVIAATVPDSDLAVVVASVLLILLARGEGVFPALLRHPIPLWLGRMSYSLYLIHVPVMLAVAHALHGAIGPLAITALGVVLAFPLAWALYVGAERPALALSRLIGTCIRPATATSQAAVRN</sequence>
<dbReference type="RefSeq" id="WP_090563889.1">
    <property type="nucleotide sequence ID" value="NZ_FMXZ01000005.1"/>
</dbReference>
<evidence type="ECO:0000256" key="1">
    <source>
        <dbReference type="SAM" id="Phobius"/>
    </source>
</evidence>
<dbReference type="GO" id="GO:0016747">
    <property type="term" value="F:acyltransferase activity, transferring groups other than amino-acyl groups"/>
    <property type="evidence" value="ECO:0007669"/>
    <property type="project" value="InterPro"/>
</dbReference>
<keyword evidence="3" id="KW-0808">Transferase</keyword>
<dbReference type="Proteomes" id="UP000198925">
    <property type="component" value="Unassembled WGS sequence"/>
</dbReference>
<dbReference type="AlphaFoldDB" id="A0A1G6STE7"/>
<keyword evidence="1" id="KW-0812">Transmembrane</keyword>
<organism evidence="3 4">
    <name type="scientific">Belnapia rosea</name>
    <dbReference type="NCBI Taxonomy" id="938405"/>
    <lineage>
        <taxon>Bacteria</taxon>
        <taxon>Pseudomonadati</taxon>
        <taxon>Pseudomonadota</taxon>
        <taxon>Alphaproteobacteria</taxon>
        <taxon>Acetobacterales</taxon>
        <taxon>Roseomonadaceae</taxon>
        <taxon>Belnapia</taxon>
    </lineage>
</organism>
<dbReference type="Pfam" id="PF01757">
    <property type="entry name" value="Acyl_transf_3"/>
    <property type="match status" value="1"/>
</dbReference>
<feature type="transmembrane region" description="Helical" evidence="1">
    <location>
        <begin position="90"/>
        <end position="111"/>
    </location>
</feature>
<evidence type="ECO:0000313" key="3">
    <source>
        <dbReference type="EMBL" id="SDD20058.1"/>
    </source>
</evidence>
<feature type="transmembrane region" description="Helical" evidence="1">
    <location>
        <begin position="14"/>
        <end position="43"/>
    </location>
</feature>
<evidence type="ECO:0000313" key="4">
    <source>
        <dbReference type="Proteomes" id="UP000198925"/>
    </source>
</evidence>
<dbReference type="EMBL" id="FMZX01000005">
    <property type="protein sequence ID" value="SDD20058.1"/>
    <property type="molecule type" value="Genomic_DNA"/>
</dbReference>
<keyword evidence="4" id="KW-1185">Reference proteome</keyword>
<feature type="transmembrane region" description="Helical" evidence="1">
    <location>
        <begin position="64"/>
        <end position="84"/>
    </location>
</feature>
<keyword evidence="3" id="KW-0012">Acyltransferase</keyword>
<dbReference type="InterPro" id="IPR002656">
    <property type="entry name" value="Acyl_transf_3_dom"/>
</dbReference>
<keyword evidence="1" id="KW-1133">Transmembrane helix</keyword>